<keyword evidence="1" id="KW-0812">Transmembrane</keyword>
<protein>
    <submittedName>
        <fullName evidence="2">Uncharacterized protein</fullName>
    </submittedName>
</protein>
<sequence>MLKDVLWEIGSAVVVVIILAAIVLFIDGNLSSTLTTEFSKITGFN</sequence>
<dbReference type="Proteomes" id="UP000238916">
    <property type="component" value="Unassembled WGS sequence"/>
</dbReference>
<organism evidence="2 3">
    <name type="scientific">Candidatus Desulfosporosinus infrequens</name>
    <dbReference type="NCBI Taxonomy" id="2043169"/>
    <lineage>
        <taxon>Bacteria</taxon>
        <taxon>Bacillati</taxon>
        <taxon>Bacillota</taxon>
        <taxon>Clostridia</taxon>
        <taxon>Eubacteriales</taxon>
        <taxon>Desulfitobacteriaceae</taxon>
        <taxon>Desulfosporosinus</taxon>
    </lineage>
</organism>
<name>A0A2U3LQX1_9FIRM</name>
<evidence type="ECO:0000313" key="3">
    <source>
        <dbReference type="Proteomes" id="UP000238916"/>
    </source>
</evidence>
<proteinExistence type="predicted"/>
<dbReference type="AlphaFoldDB" id="A0A2U3LQX1"/>
<dbReference type="EMBL" id="OMOF01000719">
    <property type="protein sequence ID" value="SPF54331.1"/>
    <property type="molecule type" value="Genomic_DNA"/>
</dbReference>
<feature type="transmembrane region" description="Helical" evidence="1">
    <location>
        <begin position="6"/>
        <end position="26"/>
    </location>
</feature>
<accession>A0A2U3LQX1</accession>
<keyword evidence="1" id="KW-1133">Transmembrane helix</keyword>
<evidence type="ECO:0000256" key="1">
    <source>
        <dbReference type="SAM" id="Phobius"/>
    </source>
</evidence>
<keyword evidence="1" id="KW-0472">Membrane</keyword>
<reference evidence="3" key="1">
    <citation type="submission" date="2018-02" db="EMBL/GenBank/DDBJ databases">
        <authorList>
            <person name="Hausmann B."/>
        </authorList>
    </citation>
    <scope>NUCLEOTIDE SEQUENCE [LARGE SCALE GENOMIC DNA]</scope>
    <source>
        <strain evidence="3">Peat soil MAG SbF1</strain>
    </source>
</reference>
<evidence type="ECO:0000313" key="2">
    <source>
        <dbReference type="EMBL" id="SPF54331.1"/>
    </source>
</evidence>
<gene>
    <name evidence="2" type="ORF">SBF1_7460002</name>
</gene>